<name>A0A409YED1_9AGAR</name>
<dbReference type="Proteomes" id="UP000284706">
    <property type="component" value="Unassembled WGS sequence"/>
</dbReference>
<dbReference type="OrthoDB" id="412006at2759"/>
<feature type="domain" description="Reverse transcriptase" evidence="1">
    <location>
        <begin position="87"/>
        <end position="212"/>
    </location>
</feature>
<dbReference type="PANTHER" id="PTHR33481:SF1">
    <property type="entry name" value="ENDONUCLEASE_EXONUCLEASE_PHOSPHATASE DOMAIN-CONTAINING PROTEIN-RELATED"/>
    <property type="match status" value="1"/>
</dbReference>
<dbReference type="PANTHER" id="PTHR33481">
    <property type="entry name" value="REVERSE TRANSCRIPTASE"/>
    <property type="match status" value="1"/>
</dbReference>
<dbReference type="InterPro" id="IPR043502">
    <property type="entry name" value="DNA/RNA_pol_sf"/>
</dbReference>
<protein>
    <recommendedName>
        <fullName evidence="1">Reverse transcriptase domain-containing protein</fullName>
    </recommendedName>
</protein>
<evidence type="ECO:0000313" key="2">
    <source>
        <dbReference type="EMBL" id="PPR01363.1"/>
    </source>
</evidence>
<keyword evidence="3" id="KW-1185">Reference proteome</keyword>
<organism evidence="2 3">
    <name type="scientific">Gymnopilus dilepis</name>
    <dbReference type="NCBI Taxonomy" id="231916"/>
    <lineage>
        <taxon>Eukaryota</taxon>
        <taxon>Fungi</taxon>
        <taxon>Dikarya</taxon>
        <taxon>Basidiomycota</taxon>
        <taxon>Agaricomycotina</taxon>
        <taxon>Agaricomycetes</taxon>
        <taxon>Agaricomycetidae</taxon>
        <taxon>Agaricales</taxon>
        <taxon>Agaricineae</taxon>
        <taxon>Hymenogastraceae</taxon>
        <taxon>Gymnopilus</taxon>
    </lineage>
</organism>
<reference evidence="2 3" key="1">
    <citation type="journal article" date="2018" name="Evol. Lett.">
        <title>Horizontal gene cluster transfer increased hallucinogenic mushroom diversity.</title>
        <authorList>
            <person name="Reynolds H.T."/>
            <person name="Vijayakumar V."/>
            <person name="Gluck-Thaler E."/>
            <person name="Korotkin H.B."/>
            <person name="Matheny P.B."/>
            <person name="Slot J.C."/>
        </authorList>
    </citation>
    <scope>NUCLEOTIDE SEQUENCE [LARGE SCALE GENOMIC DNA]</scope>
    <source>
        <strain evidence="2 3">SRW20</strain>
    </source>
</reference>
<accession>A0A409YED1</accession>
<dbReference type="STRING" id="231916.A0A409YED1"/>
<evidence type="ECO:0000313" key="3">
    <source>
        <dbReference type="Proteomes" id="UP000284706"/>
    </source>
</evidence>
<gene>
    <name evidence="2" type="ORF">CVT26_015410</name>
</gene>
<dbReference type="InterPro" id="IPR000477">
    <property type="entry name" value="RT_dom"/>
</dbReference>
<dbReference type="SUPFAM" id="SSF56672">
    <property type="entry name" value="DNA/RNA polymerases"/>
    <property type="match status" value="1"/>
</dbReference>
<comment type="caution">
    <text evidence="2">The sequence shown here is derived from an EMBL/GenBank/DDBJ whole genome shotgun (WGS) entry which is preliminary data.</text>
</comment>
<sequence>THDISCLDDLEDTPVRDWVDFAGSELDDALRACSNNSAPGPDHITWEHLKALNKDHDVHHVFLSLANACLRVGCWPSTFKESLSVIIPKPGKPSYAVPKAYRPIVLLNTLGKLIEKMLSNRIQFDGINLDIFHPNQIGGVRQRSTEDAGVFLTHYVRAGWARGLKTSVVAFDLAQFFPSLNHEVLLAIIRKLGFPQNVITFFESYLVGRRTVYSWNAFRSDPRQADVGSKDVDTNCIALRRAYKIIFELFTKFALVLEHDKSEVFHFDRSHNPPNPSIDLGYAPYTGNTPLKPKPFWRYLGFYFDRKLSFHE</sequence>
<dbReference type="InParanoid" id="A0A409YED1"/>
<feature type="non-terminal residue" evidence="2">
    <location>
        <position position="1"/>
    </location>
</feature>
<dbReference type="Pfam" id="PF00078">
    <property type="entry name" value="RVT_1"/>
    <property type="match status" value="1"/>
</dbReference>
<proteinExistence type="predicted"/>
<dbReference type="AlphaFoldDB" id="A0A409YED1"/>
<evidence type="ECO:0000259" key="1">
    <source>
        <dbReference type="Pfam" id="PF00078"/>
    </source>
</evidence>
<feature type="non-terminal residue" evidence="2">
    <location>
        <position position="312"/>
    </location>
</feature>
<dbReference type="EMBL" id="NHYE01000945">
    <property type="protein sequence ID" value="PPR01363.1"/>
    <property type="molecule type" value="Genomic_DNA"/>
</dbReference>